<evidence type="ECO:0000259" key="2">
    <source>
        <dbReference type="Pfam" id="PF14291"/>
    </source>
</evidence>
<dbReference type="InterPro" id="IPR025398">
    <property type="entry name" value="DUF4371"/>
</dbReference>
<feature type="domain" description="DUF4371" evidence="2">
    <location>
        <begin position="155"/>
        <end position="392"/>
    </location>
</feature>
<keyword evidence="4" id="KW-1185">Reference proteome</keyword>
<dbReference type="Proteomes" id="UP000478052">
    <property type="component" value="Unassembled WGS sequence"/>
</dbReference>
<dbReference type="AlphaFoldDB" id="A0A6G0ZJL1"/>
<feature type="domain" description="HAT C-terminal dimerisation" evidence="1">
    <location>
        <begin position="701"/>
        <end position="756"/>
    </location>
</feature>
<protein>
    <submittedName>
        <fullName evidence="3">Zinc finger MYM-type protein 1-like</fullName>
    </submittedName>
</protein>
<organism evidence="3 4">
    <name type="scientific">Aphis craccivora</name>
    <name type="common">Cowpea aphid</name>
    <dbReference type="NCBI Taxonomy" id="307492"/>
    <lineage>
        <taxon>Eukaryota</taxon>
        <taxon>Metazoa</taxon>
        <taxon>Ecdysozoa</taxon>
        <taxon>Arthropoda</taxon>
        <taxon>Hexapoda</taxon>
        <taxon>Insecta</taxon>
        <taxon>Pterygota</taxon>
        <taxon>Neoptera</taxon>
        <taxon>Paraneoptera</taxon>
        <taxon>Hemiptera</taxon>
        <taxon>Sternorrhyncha</taxon>
        <taxon>Aphidomorpha</taxon>
        <taxon>Aphidoidea</taxon>
        <taxon>Aphididae</taxon>
        <taxon>Aphidini</taxon>
        <taxon>Aphis</taxon>
        <taxon>Aphis</taxon>
    </lineage>
</organism>
<dbReference type="InterPro" id="IPR008906">
    <property type="entry name" value="HATC_C_dom"/>
</dbReference>
<dbReference type="SUPFAM" id="SSF53098">
    <property type="entry name" value="Ribonuclease H-like"/>
    <property type="match status" value="1"/>
</dbReference>
<proteinExistence type="predicted"/>
<dbReference type="PANTHER" id="PTHR45749:SF23">
    <property type="entry name" value="ZINC FINGER MYM-TYPE PROTEIN 1-LIKE"/>
    <property type="match status" value="1"/>
</dbReference>
<dbReference type="Pfam" id="PF05699">
    <property type="entry name" value="Dimer_Tnp_hAT"/>
    <property type="match status" value="1"/>
</dbReference>
<gene>
    <name evidence="3" type="ORF">FWK35_00004587</name>
</gene>
<name>A0A6G0ZJL1_APHCR</name>
<evidence type="ECO:0000313" key="4">
    <source>
        <dbReference type="Proteomes" id="UP000478052"/>
    </source>
</evidence>
<dbReference type="InterPro" id="IPR012337">
    <property type="entry name" value="RNaseH-like_sf"/>
</dbReference>
<evidence type="ECO:0000259" key="1">
    <source>
        <dbReference type="Pfam" id="PF05699"/>
    </source>
</evidence>
<dbReference type="Pfam" id="PF14291">
    <property type="entry name" value="DUF4371"/>
    <property type="match status" value="1"/>
</dbReference>
<dbReference type="GO" id="GO:0046983">
    <property type="term" value="F:protein dimerization activity"/>
    <property type="evidence" value="ECO:0007669"/>
    <property type="project" value="InterPro"/>
</dbReference>
<comment type="caution">
    <text evidence="3">The sequence shown here is derived from an EMBL/GenBank/DDBJ whole genome shotgun (WGS) entry which is preliminary data.</text>
</comment>
<dbReference type="PANTHER" id="PTHR45749">
    <property type="match status" value="1"/>
</dbReference>
<evidence type="ECO:0000313" key="3">
    <source>
        <dbReference type="EMBL" id="KAF0771461.1"/>
    </source>
</evidence>
<dbReference type="OrthoDB" id="6602388at2759"/>
<reference evidence="3 4" key="1">
    <citation type="submission" date="2019-08" db="EMBL/GenBank/DDBJ databases">
        <title>Whole genome of Aphis craccivora.</title>
        <authorList>
            <person name="Voronova N.V."/>
            <person name="Shulinski R.S."/>
            <person name="Bandarenka Y.V."/>
            <person name="Zhorov D.G."/>
            <person name="Warner D."/>
        </authorList>
    </citation>
    <scope>NUCLEOTIDE SEQUENCE [LARGE SCALE GENOMIC DNA]</scope>
    <source>
        <strain evidence="3">180601</strain>
        <tissue evidence="3">Whole Body</tissue>
    </source>
</reference>
<dbReference type="EMBL" id="VUJU01000290">
    <property type="protein sequence ID" value="KAF0771461.1"/>
    <property type="molecule type" value="Genomic_DNA"/>
</dbReference>
<accession>A0A6G0ZJL1</accession>
<sequence length="781" mass="89702">MEKLINEFNDSAKSVNLPLTNQPAVKCLIIKEEQDTNLSLETQIHNEVNILQAPSSSDLPGSDPALWTLNEETRDFICRNGFNQNLDGNFSQSKTQYQYIRQGQFRSHNRYLSKDLFKTTLINGKTYQRDYLCYSVSTGKIYCIPCYLFENTSNFSRKGFSDWKHPNKINNHENSTMHKTCTFKMKHRSSDFGRVDLQLTYKLQTETDYWINVLSRVCSVVKSLSSHGLSFRGGDDSFESSGKNNGNFIMAMKLIAEYDPFLSKHILKYGNPGKGNTSYMSFFTYEQFIKIMAEKVISTIVDELKSSTYYSISIDSTPDISNIDQLSFVVRYVNSIGQPVERFLGFIENIGHKAEPIAETIFSTFNKHNIDIKFLRGQSYDNAANMSGAYSGVQARIKLVAPLADFVPCSAHSLNLIGLCAASCCSVANNYFLFVQNVYVFFSSSTHRWMILNKHAESTLKGLSVTRWSARNDACQSLNKNWIAVTNALQELVDSDSEKPFTRSEANGLLRNMNKLETAFMTSLWCDILQTFNNVSKKLQSVQLDLSSVVKLYNTLIEYIKTLRTMFNTYEKLAQDKFEENVPQFETKNRKRKKQIEESNEPDTVFCGYQYFKINTFYPICDNLLNELLKRKEAYDNLLKEYSPSEIRKSAKMLRTIYNQDLDEPFDNECIHFQSLLKTLNDPPTTLLQMSLFLKKFDLVTTFPYINIALHMFLCTPVSNCSTERSFSVLKRIKNYLRSTMSSDRLNSLAMLAIESSITCKLDFSEIIKTFAKKQARRKNI</sequence>